<evidence type="ECO:0000256" key="1">
    <source>
        <dbReference type="ARBA" id="ARBA00007637"/>
    </source>
</evidence>
<protein>
    <submittedName>
        <fullName evidence="3">UDP-glucose 4-epimerase</fullName>
    </submittedName>
</protein>
<dbReference type="AlphaFoldDB" id="A0A094XCS2"/>
<evidence type="ECO:0000313" key="6">
    <source>
        <dbReference type="Proteomes" id="UP000297014"/>
    </source>
</evidence>
<proteinExistence type="inferred from homology"/>
<sequence>MKKIVVTGALGFIGFHLCKKLIESGYEVVAIDEMVKERQNELDEMRMRLGRNALFHLIEKKVEDLDLKSELKDVDAIYHLAALTKYDSKWPRLQEVIAHNVALTKKILLNTPPHSRFIFPSTVQVYGERPGLITEKTPTNPTSAYGITKLASETLIRQLAPEEKVEYVIFRLPSVYGPFQRSDMTYQQILEGVDHPKMDRSQIDILYIDDVIEAFMLALDTEHVNEVYQLATGKLEEWFEGIKVLKMDEERISKSKIKTTLSTEKSKQLLGFEAKTPVSKGLKQQKEHYEILKNQTKVSGESE</sequence>
<dbReference type="EMBL" id="ALPT02000054">
    <property type="protein sequence ID" value="KGA96600.1"/>
    <property type="molecule type" value="Genomic_DNA"/>
</dbReference>
<dbReference type="eggNOG" id="COG0451">
    <property type="taxonomic scope" value="Bacteria"/>
</dbReference>
<dbReference type="InterPro" id="IPR036291">
    <property type="entry name" value="NAD(P)-bd_dom_sf"/>
</dbReference>
<dbReference type="OrthoDB" id="2938417at2"/>
<dbReference type="Gene3D" id="3.40.50.720">
    <property type="entry name" value="NAD(P)-binding Rossmann-like Domain"/>
    <property type="match status" value="1"/>
</dbReference>
<dbReference type="PANTHER" id="PTHR43000">
    <property type="entry name" value="DTDP-D-GLUCOSE 4,6-DEHYDRATASE-RELATED"/>
    <property type="match status" value="1"/>
</dbReference>
<evidence type="ECO:0000259" key="2">
    <source>
        <dbReference type="Pfam" id="PF01370"/>
    </source>
</evidence>
<evidence type="ECO:0000313" key="4">
    <source>
        <dbReference type="EMBL" id="THG89356.1"/>
    </source>
</evidence>
<feature type="domain" description="NAD-dependent epimerase/dehydratase" evidence="2">
    <location>
        <begin position="4"/>
        <end position="230"/>
    </location>
</feature>
<dbReference type="Proteomes" id="UP000297014">
    <property type="component" value="Unassembled WGS sequence"/>
</dbReference>
<gene>
    <name evidence="4" type="ORF">AJ85_18285</name>
    <name evidence="3" type="ORF">BALCAV_0215355</name>
</gene>
<name>A0A094XCS2_ALKAL</name>
<organism evidence="3 5">
    <name type="scientific">Alkalihalobacillus alcalophilus ATCC 27647 = CGMCC 1.3604</name>
    <dbReference type="NCBI Taxonomy" id="1218173"/>
    <lineage>
        <taxon>Bacteria</taxon>
        <taxon>Bacillati</taxon>
        <taxon>Bacillota</taxon>
        <taxon>Bacilli</taxon>
        <taxon>Bacillales</taxon>
        <taxon>Bacillaceae</taxon>
        <taxon>Alkalihalobacillus</taxon>
    </lineage>
</organism>
<dbReference type="Proteomes" id="UP000002754">
    <property type="component" value="Unassembled WGS sequence"/>
</dbReference>
<reference evidence="4 6" key="2">
    <citation type="submission" date="2014-01" db="EMBL/GenBank/DDBJ databases">
        <title>Draft genome sequencing of Bacillus alcalophilus CGMCC 1.3604.</title>
        <authorList>
            <person name="Yang J."/>
            <person name="Diao L."/>
            <person name="Yang S."/>
        </authorList>
    </citation>
    <scope>NUCLEOTIDE SEQUENCE [LARGE SCALE GENOMIC DNA]</scope>
    <source>
        <strain evidence="4 6">CGMCC 1.3604</strain>
    </source>
</reference>
<accession>A0A094XCS2</accession>
<dbReference type="RefSeq" id="WP_003321950.1">
    <property type="nucleotide sequence ID" value="NZ_ALPT02000054.1"/>
</dbReference>
<dbReference type="Pfam" id="PF01370">
    <property type="entry name" value="Epimerase"/>
    <property type="match status" value="1"/>
</dbReference>
<reference evidence="3 5" key="1">
    <citation type="journal article" date="2014" name="Genome Announc.">
        <title>Draft Genome Sequence of Bacillus alcalophilus AV1934, a Classic Alkaliphile Isolated from Human Feces in 1934.</title>
        <authorList>
            <person name="Attie O."/>
            <person name="Jayaprakash A."/>
            <person name="Shah H."/>
            <person name="Paulsen I.T."/>
            <person name="Morino M."/>
            <person name="Takahashi Y."/>
            <person name="Narumi I."/>
            <person name="Sachidanandam R."/>
            <person name="Satoh K."/>
            <person name="Ito M."/>
            <person name="Krulwich T.A."/>
        </authorList>
    </citation>
    <scope>NUCLEOTIDE SEQUENCE [LARGE SCALE GENOMIC DNA]</scope>
    <source>
        <strain evidence="3 5">AV1934</strain>
    </source>
</reference>
<dbReference type="STRING" id="1218173.BALCAV_0215355"/>
<dbReference type="EMBL" id="JALP01000244">
    <property type="protein sequence ID" value="THG89356.1"/>
    <property type="molecule type" value="Genomic_DNA"/>
</dbReference>
<evidence type="ECO:0000313" key="3">
    <source>
        <dbReference type="EMBL" id="KGA96600.1"/>
    </source>
</evidence>
<comment type="similarity">
    <text evidence="1">Belongs to the NAD(P)-dependent epimerase/dehydratase family.</text>
</comment>
<comment type="caution">
    <text evidence="3">The sequence shown here is derived from an EMBL/GenBank/DDBJ whole genome shotgun (WGS) entry which is preliminary data.</text>
</comment>
<evidence type="ECO:0000313" key="5">
    <source>
        <dbReference type="Proteomes" id="UP000002754"/>
    </source>
</evidence>
<dbReference type="SUPFAM" id="SSF51735">
    <property type="entry name" value="NAD(P)-binding Rossmann-fold domains"/>
    <property type="match status" value="1"/>
</dbReference>
<dbReference type="InterPro" id="IPR001509">
    <property type="entry name" value="Epimerase_deHydtase"/>
</dbReference>
<keyword evidence="5" id="KW-1185">Reference proteome</keyword>